<dbReference type="GO" id="GO:0016020">
    <property type="term" value="C:membrane"/>
    <property type="evidence" value="ECO:0007669"/>
    <property type="project" value="UniProtKB-SubCell"/>
</dbReference>
<keyword evidence="10" id="KW-1185">Reference proteome</keyword>
<evidence type="ECO:0000256" key="7">
    <source>
        <dbReference type="SAM" id="Phobius"/>
    </source>
</evidence>
<dbReference type="PANTHER" id="PTHR23506:SF29">
    <property type="entry name" value="TRANSPORTER, PUTATIVE (AFU_ORTHOLOGUE AFUA_2G10530)-RELATED"/>
    <property type="match status" value="1"/>
</dbReference>
<feature type="transmembrane region" description="Helical" evidence="7">
    <location>
        <begin position="395"/>
        <end position="414"/>
    </location>
</feature>
<dbReference type="OrthoDB" id="5086884at2759"/>
<organism evidence="9 10">
    <name type="scientific">Penicillium capsulatum</name>
    <dbReference type="NCBI Taxonomy" id="69766"/>
    <lineage>
        <taxon>Eukaryota</taxon>
        <taxon>Fungi</taxon>
        <taxon>Dikarya</taxon>
        <taxon>Ascomycota</taxon>
        <taxon>Pezizomycotina</taxon>
        <taxon>Eurotiomycetes</taxon>
        <taxon>Eurotiomycetidae</taxon>
        <taxon>Eurotiales</taxon>
        <taxon>Aspergillaceae</taxon>
        <taxon>Penicillium</taxon>
    </lineage>
</organism>
<proteinExistence type="inferred from homology"/>
<comment type="similarity">
    <text evidence="2">Belongs to the major facilitator superfamily. Vesicular transporter family.</text>
</comment>
<dbReference type="AlphaFoldDB" id="A0A9W9LRQ3"/>
<evidence type="ECO:0000256" key="1">
    <source>
        <dbReference type="ARBA" id="ARBA00004141"/>
    </source>
</evidence>
<feature type="transmembrane region" description="Helical" evidence="7">
    <location>
        <begin position="122"/>
        <end position="147"/>
    </location>
</feature>
<reference evidence="9" key="2">
    <citation type="journal article" date="2023" name="IMA Fungus">
        <title>Comparative genomic study of the Penicillium genus elucidates a diverse pangenome and 15 lateral gene transfer events.</title>
        <authorList>
            <person name="Petersen C."/>
            <person name="Sorensen T."/>
            <person name="Nielsen M.R."/>
            <person name="Sondergaard T.E."/>
            <person name="Sorensen J.L."/>
            <person name="Fitzpatrick D.A."/>
            <person name="Frisvad J.C."/>
            <person name="Nielsen K.L."/>
        </authorList>
    </citation>
    <scope>NUCLEOTIDE SEQUENCE</scope>
    <source>
        <strain evidence="9">IBT 21917</strain>
    </source>
</reference>
<comment type="subcellular location">
    <subcellularLocation>
        <location evidence="1">Membrane</location>
        <topology evidence="1">Multi-pass membrane protein</topology>
    </subcellularLocation>
</comment>
<protein>
    <submittedName>
        <fullName evidence="9">Tetracycline resistance protein TetA/multidrug resistance protein MdtG</fullName>
    </submittedName>
</protein>
<gene>
    <name evidence="9" type="ORF">N7492_005238</name>
</gene>
<name>A0A9W9LRQ3_9EURO</name>
<feature type="transmembrane region" description="Helical" evidence="7">
    <location>
        <begin position="28"/>
        <end position="49"/>
    </location>
</feature>
<dbReference type="SUPFAM" id="SSF103473">
    <property type="entry name" value="MFS general substrate transporter"/>
    <property type="match status" value="1"/>
</dbReference>
<keyword evidence="6 7" id="KW-0472">Membrane</keyword>
<evidence type="ECO:0000256" key="4">
    <source>
        <dbReference type="ARBA" id="ARBA00022692"/>
    </source>
</evidence>
<evidence type="ECO:0000259" key="8">
    <source>
        <dbReference type="PROSITE" id="PS50850"/>
    </source>
</evidence>
<evidence type="ECO:0000256" key="3">
    <source>
        <dbReference type="ARBA" id="ARBA00022448"/>
    </source>
</evidence>
<dbReference type="GO" id="GO:0022857">
    <property type="term" value="F:transmembrane transporter activity"/>
    <property type="evidence" value="ECO:0007669"/>
    <property type="project" value="InterPro"/>
</dbReference>
<dbReference type="InterPro" id="IPR011701">
    <property type="entry name" value="MFS"/>
</dbReference>
<keyword evidence="3" id="KW-0813">Transport</keyword>
<evidence type="ECO:0000256" key="5">
    <source>
        <dbReference type="ARBA" id="ARBA00022989"/>
    </source>
</evidence>
<dbReference type="PANTHER" id="PTHR23506">
    <property type="entry name" value="GH10249P"/>
    <property type="match status" value="1"/>
</dbReference>
<feature type="transmembrane region" description="Helical" evidence="7">
    <location>
        <begin position="426"/>
        <end position="449"/>
    </location>
</feature>
<reference evidence="9" key="1">
    <citation type="submission" date="2022-11" db="EMBL/GenBank/DDBJ databases">
        <authorList>
            <person name="Petersen C."/>
        </authorList>
    </citation>
    <scope>NUCLEOTIDE SEQUENCE</scope>
    <source>
        <strain evidence="9">IBT 21917</strain>
    </source>
</reference>
<dbReference type="PRINTS" id="PR01035">
    <property type="entry name" value="TCRTETA"/>
</dbReference>
<dbReference type="InterPro" id="IPR020846">
    <property type="entry name" value="MFS_dom"/>
</dbReference>
<feature type="transmembrane region" description="Helical" evidence="7">
    <location>
        <begin position="349"/>
        <end position="374"/>
    </location>
</feature>
<keyword evidence="4 7" id="KW-0812">Transmembrane</keyword>
<dbReference type="PROSITE" id="PS50850">
    <property type="entry name" value="MFS"/>
    <property type="match status" value="1"/>
</dbReference>
<keyword evidence="5 7" id="KW-1133">Transmembrane helix</keyword>
<dbReference type="Gene3D" id="1.20.1250.20">
    <property type="entry name" value="MFS general substrate transporter like domains"/>
    <property type="match status" value="2"/>
</dbReference>
<dbReference type="EMBL" id="JAPQKO010000003">
    <property type="protein sequence ID" value="KAJ5172645.1"/>
    <property type="molecule type" value="Genomic_DNA"/>
</dbReference>
<comment type="caution">
    <text evidence="9">The sequence shown here is derived from an EMBL/GenBank/DDBJ whole genome shotgun (WGS) entry which is preliminary data.</text>
</comment>
<evidence type="ECO:0000256" key="6">
    <source>
        <dbReference type="ARBA" id="ARBA00023136"/>
    </source>
</evidence>
<accession>A0A9W9LRQ3</accession>
<dbReference type="InterPro" id="IPR050930">
    <property type="entry name" value="MFS_Vesicular_Transporter"/>
</dbReference>
<feature type="transmembrane region" description="Helical" evidence="7">
    <location>
        <begin position="260"/>
        <end position="285"/>
    </location>
</feature>
<evidence type="ECO:0000313" key="9">
    <source>
        <dbReference type="EMBL" id="KAJ5172645.1"/>
    </source>
</evidence>
<dbReference type="InterPro" id="IPR036259">
    <property type="entry name" value="MFS_trans_sf"/>
</dbReference>
<dbReference type="InterPro" id="IPR001958">
    <property type="entry name" value="Tet-R_TetA/multi-R_MdtG-like"/>
</dbReference>
<dbReference type="Pfam" id="PF07690">
    <property type="entry name" value="MFS_1"/>
    <property type="match status" value="1"/>
</dbReference>
<feature type="transmembrane region" description="Helical" evidence="7">
    <location>
        <begin position="159"/>
        <end position="183"/>
    </location>
</feature>
<dbReference type="CDD" id="cd17325">
    <property type="entry name" value="MFS_MdtG_SLC18_like"/>
    <property type="match status" value="1"/>
</dbReference>
<feature type="transmembrane region" description="Helical" evidence="7">
    <location>
        <begin position="99"/>
        <end position="116"/>
    </location>
</feature>
<feature type="domain" description="Major facilitator superfamily (MFS) profile" evidence="8">
    <location>
        <begin position="29"/>
        <end position="454"/>
    </location>
</feature>
<evidence type="ECO:0000256" key="2">
    <source>
        <dbReference type="ARBA" id="ARBA00006829"/>
    </source>
</evidence>
<evidence type="ECO:0000313" key="10">
    <source>
        <dbReference type="Proteomes" id="UP001146351"/>
    </source>
</evidence>
<feature type="transmembrane region" description="Helical" evidence="7">
    <location>
        <begin position="189"/>
        <end position="209"/>
    </location>
</feature>
<feature type="transmembrane region" description="Helical" evidence="7">
    <location>
        <begin position="69"/>
        <end position="92"/>
    </location>
</feature>
<dbReference type="Proteomes" id="UP001146351">
    <property type="component" value="Unassembled WGS sequence"/>
</dbReference>
<sequence>MREIMRTKLIPKNRQPPRLLQLRSSTTFIITTVWMSTFTDFLLYAMIVPVMPTALMERAGVPSEDREKWVSILLMCEAGTAFLLCPFFGYFVDRARTRRLPFLGALFILAGCMVALQTSHSLAMFIVGRLLQGCAGALVVVAAFSLLTDTVPREHLGQAIGYLGSAIASGFLLGPFIGGLVYNAGGYDAVFWAAYSIIAVDLMMRTTMIEKKVAASWMRLSDIEDETFLGSTGSRVMVSTQELQPGSRFALFRILSQRRVLISSWALLVHGILLSAFDATLSIFVESRYGWSAQGMGLIFLPMAVPAFFEPLFGYITDRFGARYFAFGCFSLLSPALICLRFTEINSATHIALLVVLLFLIGIFIHGCAPAMFVETQQALTALETRRPGLLGPKGAVAQGFGLQSMCQFAGVFFGPLWGGFVEYRFGWGAMSGTLGVLAALTAMPMLWLGEDNE</sequence>
<feature type="transmembrane region" description="Helical" evidence="7">
    <location>
        <begin position="291"/>
        <end position="309"/>
    </location>
</feature>